<dbReference type="InterPro" id="IPR007421">
    <property type="entry name" value="Schlafen_AlbA_2_dom"/>
</dbReference>
<accession>A0AAJ5WTT8</accession>
<gene>
    <name evidence="2" type="ORF">P0Y53_17835</name>
</gene>
<keyword evidence="2" id="KW-0067">ATP-binding</keyword>
<name>A0AAJ5WTT8_9BACT</name>
<dbReference type="InterPro" id="IPR038475">
    <property type="entry name" value="RecG_C_sf"/>
</dbReference>
<evidence type="ECO:0000259" key="1">
    <source>
        <dbReference type="Pfam" id="PF04326"/>
    </source>
</evidence>
<evidence type="ECO:0000313" key="3">
    <source>
        <dbReference type="Proteomes" id="UP001220610"/>
    </source>
</evidence>
<dbReference type="Pfam" id="PF04326">
    <property type="entry name" value="SLFN_AlbA_2"/>
    <property type="match status" value="1"/>
</dbReference>
<evidence type="ECO:0000313" key="2">
    <source>
        <dbReference type="EMBL" id="WEK34350.1"/>
    </source>
</evidence>
<dbReference type="PANTHER" id="PTHR30595">
    <property type="entry name" value="GLPR-RELATED TRANSCRIPTIONAL REPRESSOR"/>
    <property type="match status" value="1"/>
</dbReference>
<dbReference type="EMBL" id="CP119311">
    <property type="protein sequence ID" value="WEK34350.1"/>
    <property type="molecule type" value="Genomic_DNA"/>
</dbReference>
<reference evidence="2" key="1">
    <citation type="submission" date="2023-03" db="EMBL/GenBank/DDBJ databases">
        <title>Andean soil-derived lignocellulolytic bacterial consortium as a source of novel taxa and putative plastic-active enzymes.</title>
        <authorList>
            <person name="Diaz-Garcia L."/>
            <person name="Chuvochina M."/>
            <person name="Feuerriegel G."/>
            <person name="Bunk B."/>
            <person name="Sproer C."/>
            <person name="Streit W.R."/>
            <person name="Rodriguez L.M."/>
            <person name="Overmann J."/>
            <person name="Jimenez D.J."/>
        </authorList>
    </citation>
    <scope>NUCLEOTIDE SEQUENCE</scope>
    <source>
        <strain evidence="2">MAG 7</strain>
    </source>
</reference>
<dbReference type="AlphaFoldDB" id="A0AAJ5WTT8"/>
<protein>
    <submittedName>
        <fullName evidence="2">ATP-binding protein</fullName>
    </submittedName>
</protein>
<dbReference type="PANTHER" id="PTHR30595:SF6">
    <property type="entry name" value="SCHLAFEN ALBA-2 DOMAIN-CONTAINING PROTEIN"/>
    <property type="match status" value="1"/>
</dbReference>
<dbReference type="Proteomes" id="UP001220610">
    <property type="component" value="Chromosome"/>
</dbReference>
<dbReference type="Gene3D" id="3.30.950.30">
    <property type="entry name" value="Schlafen, AAA domain"/>
    <property type="match status" value="1"/>
</dbReference>
<sequence>MTIATLMHMRESEDKVEFKEARKNFDFAGGSHTDQEKRRKCLLGYIVAFANEKGGALVLGMTDTFPHRVTGSNFALGKTGEMTDEIYNRLHIRVRMEELYEEEKGVLIIHIPARPVGKILKFEGVPLMRVGGSLRNMSDEEMLEILQEQEPDFSAKICPFLSIQDLQEDAIAKMRKAYVRKQQNPAFLTLPLEQILNDLRLSTKGGLTYAALILLGKRETIKHCLPQARIIWEFRYHDYQIHYDFREEVCDPLFIAIDRIWQLINNKNAVKQLPQNAYIYSTQTFNETVIREAILNAITHRDYSMTSEVVIHQYPQRITVTNPGGFPKGVDKENLINSSSTPRSRLMAEIMEKTGLVERSGQGIDKIYSITIAEGKKEPDYEDSTIFQVALKLNGIIDDQAFSAFIFNVQKSRPDSEKLGVHEIMALYRIKEGHFARIKPEILRKLEAQQLTQRSTNSNRVSLSSEYSSLITDNRIANRYLVTELEVLLPIFIKDGLKVGDLESALSASLNRNQIKYLLVKLQEDGILISKGRGKGTRYKLKAPLDELSGPGLLTNVINILQILNPPTESIAEITT</sequence>
<organism evidence="2 3">
    <name type="scientific">Candidatus Pseudobacter hemicellulosilyticus</name>
    <dbReference type="NCBI Taxonomy" id="3121375"/>
    <lineage>
        <taxon>Bacteria</taxon>
        <taxon>Pseudomonadati</taxon>
        <taxon>Bacteroidota</taxon>
        <taxon>Chitinophagia</taxon>
        <taxon>Chitinophagales</taxon>
        <taxon>Chitinophagaceae</taxon>
        <taxon>Pseudobacter</taxon>
    </lineage>
</organism>
<dbReference type="Pfam" id="PF13749">
    <property type="entry name" value="HATPase_c_4"/>
    <property type="match status" value="1"/>
</dbReference>
<dbReference type="GO" id="GO:0005524">
    <property type="term" value="F:ATP binding"/>
    <property type="evidence" value="ECO:0007669"/>
    <property type="project" value="UniProtKB-KW"/>
</dbReference>
<proteinExistence type="predicted"/>
<feature type="domain" description="Schlafen AlbA-2" evidence="1">
    <location>
        <begin position="16"/>
        <end position="137"/>
    </location>
</feature>
<dbReference type="InterPro" id="IPR038461">
    <property type="entry name" value="Schlafen_AlbA_2_dom_sf"/>
</dbReference>
<dbReference type="Gene3D" id="3.30.565.60">
    <property type="match status" value="1"/>
</dbReference>
<keyword evidence="2" id="KW-0547">Nucleotide-binding</keyword>